<accession>A0A397Y093</accession>
<feature type="domain" description="DUF4218" evidence="2">
    <location>
        <begin position="179"/>
        <end position="227"/>
    </location>
</feature>
<sequence length="476" mass="55270">MLRHNLDVMHIEKNVFDNLVYTLLDDKKKSKDNLNARKDLRELNIRSDLWPDDNEKYQAACFSLNNHGKDIFLSVLKNVKLPDGYASNLSSCVDVNSRKLSGLKSHDSHVIMRDLLSVAIRNLLPTDVSSAIVELCQFFRDISAKFLDIDELDKLQDRTVMTLCRLEMFFPPSFSQRWTLGYFKSYVRNRAKPEGSISEQHLADEYITFCSMYLNDIETRFNRIGRVDDQPPVEISIRTNSELPHIFPNHGRFVGAGQFHSLNHVERQQAHRHILGRMNRAIDIDREVHINFSEWIRQKVQTNEIDGITDDLRCLAMGPSEKVLKYTAYNVNGFKFRATEREANLKTQNSGVYVAAETMSYASSRDSNPRTGTVNYYGNLIEVMEIDYYEVFKVVLFKCNWMDTRTERGYKQDAYGHHMVNFSRFLPTEEEGDEPYILAFQAKMVYYVKDPSEVEWNIAVHVQPRDVYDMGDSNDA</sequence>
<dbReference type="Pfam" id="PF13960">
    <property type="entry name" value="DUF4218"/>
    <property type="match status" value="2"/>
</dbReference>
<protein>
    <recommendedName>
        <fullName evidence="5">DUF4216 domain-containing protein</fullName>
    </recommendedName>
</protein>
<organism evidence="3 4">
    <name type="scientific">Brassica campestris</name>
    <name type="common">Field mustard</name>
    <dbReference type="NCBI Taxonomy" id="3711"/>
    <lineage>
        <taxon>Eukaryota</taxon>
        <taxon>Viridiplantae</taxon>
        <taxon>Streptophyta</taxon>
        <taxon>Embryophyta</taxon>
        <taxon>Tracheophyta</taxon>
        <taxon>Spermatophyta</taxon>
        <taxon>Magnoliopsida</taxon>
        <taxon>eudicotyledons</taxon>
        <taxon>Gunneridae</taxon>
        <taxon>Pentapetalae</taxon>
        <taxon>rosids</taxon>
        <taxon>malvids</taxon>
        <taxon>Brassicales</taxon>
        <taxon>Brassicaceae</taxon>
        <taxon>Brassiceae</taxon>
        <taxon>Brassica</taxon>
    </lineage>
</organism>
<dbReference type="Proteomes" id="UP000264353">
    <property type="component" value="Chromosome A9"/>
</dbReference>
<name>A0A397Y093_BRACM</name>
<evidence type="ECO:0000259" key="2">
    <source>
        <dbReference type="Pfam" id="PF13960"/>
    </source>
</evidence>
<evidence type="ECO:0000313" key="3">
    <source>
        <dbReference type="EMBL" id="RID47051.1"/>
    </source>
</evidence>
<evidence type="ECO:0000259" key="1">
    <source>
        <dbReference type="Pfam" id="PF13952"/>
    </source>
</evidence>
<dbReference type="InterPro" id="IPR025452">
    <property type="entry name" value="DUF4218"/>
</dbReference>
<reference evidence="3 4" key="1">
    <citation type="submission" date="2018-06" db="EMBL/GenBank/DDBJ databases">
        <title>WGS assembly of Brassica rapa FPsc.</title>
        <authorList>
            <person name="Bowman J."/>
            <person name="Kohchi T."/>
            <person name="Yamato K."/>
            <person name="Jenkins J."/>
            <person name="Shu S."/>
            <person name="Ishizaki K."/>
            <person name="Yamaoka S."/>
            <person name="Nishihama R."/>
            <person name="Nakamura Y."/>
            <person name="Berger F."/>
            <person name="Adam C."/>
            <person name="Aki S."/>
            <person name="Althoff F."/>
            <person name="Araki T."/>
            <person name="Arteaga-Vazquez M."/>
            <person name="Balasubrmanian S."/>
            <person name="Bauer D."/>
            <person name="Boehm C."/>
            <person name="Briginshaw L."/>
            <person name="Caballero-Perez J."/>
            <person name="Catarino B."/>
            <person name="Chen F."/>
            <person name="Chiyoda S."/>
            <person name="Chovatia M."/>
            <person name="Davies K."/>
            <person name="Delmans M."/>
            <person name="Demura T."/>
            <person name="Dierschke T."/>
            <person name="Dolan L."/>
            <person name="Dorantes-Acosta A."/>
            <person name="Eklund D."/>
            <person name="Florent S."/>
            <person name="Flores-Sandoval E."/>
            <person name="Fujiyama A."/>
            <person name="Fukuzawa H."/>
            <person name="Galik B."/>
            <person name="Grimanelli D."/>
            <person name="Grimwood J."/>
            <person name="Grossniklaus U."/>
            <person name="Hamada T."/>
            <person name="Haseloff J."/>
            <person name="Hetherington A."/>
            <person name="Higo A."/>
            <person name="Hirakawa Y."/>
            <person name="Hundley H."/>
            <person name="Ikeda Y."/>
            <person name="Inoue K."/>
            <person name="Inoue S."/>
            <person name="Ishida S."/>
            <person name="Jia Q."/>
            <person name="Kakita M."/>
            <person name="Kanazawa T."/>
            <person name="Kawai Y."/>
            <person name="Kawashima T."/>
            <person name="Kennedy M."/>
            <person name="Kinose K."/>
            <person name="Kinoshita T."/>
            <person name="Kohara Y."/>
            <person name="Koide E."/>
            <person name="Komatsu K."/>
            <person name="Kopischke S."/>
            <person name="Kubo M."/>
            <person name="Kyozuka J."/>
            <person name="Lagercrantz U."/>
            <person name="Lin S."/>
            <person name="Lindquist E."/>
            <person name="Lipzen A."/>
            <person name="Lu C."/>
            <person name="Luna E."/>
            <person name="Martienssen R."/>
            <person name="Minamino N."/>
            <person name="Mizutani M."/>
            <person name="Mizutani M."/>
            <person name="Mochizuki N."/>
            <person name="Monte I."/>
            <person name="Mosher R."/>
            <person name="Nagasaki H."/>
            <person name="Nakagami H."/>
            <person name="Naramoto S."/>
            <person name="Nishitani K."/>
            <person name="Ohtani M."/>
            <person name="Okamoto T."/>
            <person name="Okumura M."/>
            <person name="Phillips J."/>
            <person name="Pollak B."/>
            <person name="Reinders A."/>
            <person name="Roevekamp M."/>
            <person name="Sano R."/>
            <person name="Sawa S."/>
            <person name="Schmid M."/>
            <person name="Shirakawa M."/>
            <person name="Solano R."/>
            <person name="Spunde A."/>
            <person name="Suetsugu N."/>
            <person name="Sugano S."/>
            <person name="Sugiyama A."/>
            <person name="Sun R."/>
            <person name="Suzuki Y."/>
            <person name="Takenaka M."/>
            <person name="Takezawa D."/>
            <person name="Tomogane H."/>
            <person name="Tsuzuki M."/>
            <person name="Ueda T."/>
            <person name="Umeda M."/>
            <person name="Ward J."/>
            <person name="Watanabe Y."/>
            <person name="Yazaki K."/>
            <person name="Yokoyama R."/>
            <person name="Yoshitake Y."/>
            <person name="Yotsui I."/>
            <person name="Zachgo S."/>
            <person name="Schmutz J."/>
        </authorList>
    </citation>
    <scope>NUCLEOTIDE SEQUENCE [LARGE SCALE GENOMIC DNA]</scope>
    <source>
        <strain evidence="4">cv. B-3</strain>
    </source>
</reference>
<feature type="domain" description="DUF4218" evidence="2">
    <location>
        <begin position="142"/>
        <end position="176"/>
    </location>
</feature>
<dbReference type="EMBL" id="CM010636">
    <property type="protein sequence ID" value="RID47051.1"/>
    <property type="molecule type" value="Genomic_DNA"/>
</dbReference>
<gene>
    <name evidence="3" type="ORF">BRARA_I03679</name>
</gene>
<proteinExistence type="predicted"/>
<dbReference type="AlphaFoldDB" id="A0A397Y093"/>
<dbReference type="Pfam" id="PF13952">
    <property type="entry name" value="DUF4216"/>
    <property type="match status" value="1"/>
</dbReference>
<feature type="domain" description="DUF4216" evidence="1">
    <location>
        <begin position="384"/>
        <end position="458"/>
    </location>
</feature>
<evidence type="ECO:0008006" key="5">
    <source>
        <dbReference type="Google" id="ProtNLM"/>
    </source>
</evidence>
<dbReference type="InterPro" id="IPR025312">
    <property type="entry name" value="DUF4216"/>
</dbReference>
<evidence type="ECO:0000313" key="4">
    <source>
        <dbReference type="Proteomes" id="UP000264353"/>
    </source>
</evidence>
<dbReference type="PANTHER" id="PTHR48258">
    <property type="entry name" value="DUF4218 DOMAIN-CONTAINING PROTEIN-RELATED"/>
    <property type="match status" value="1"/>
</dbReference>
<dbReference type="PANTHER" id="PTHR48258:SF12">
    <property type="entry name" value="TRANSPOSON PROTEIN, CACTA, EN_SPM SUB-CLASS"/>
    <property type="match status" value="1"/>
</dbReference>